<protein>
    <submittedName>
        <fullName evidence="1">Uncharacterized protein</fullName>
    </submittedName>
</protein>
<name>A0A0J6I9E0_COCPO</name>
<gene>
    <name evidence="1" type="ORF">CPAG_04533</name>
</gene>
<proteinExistence type="predicted"/>
<dbReference type="VEuPathDB" id="FungiDB:CPAG_04533"/>
<accession>A0A0J6I9E0</accession>
<evidence type="ECO:0000313" key="2">
    <source>
        <dbReference type="Proteomes" id="UP000054567"/>
    </source>
</evidence>
<dbReference type="AlphaFoldDB" id="A0A0J6I9E0"/>
<reference evidence="2" key="3">
    <citation type="journal article" date="2010" name="Genome Res.">
        <title>Population genomic sequencing of Coccidioides fungi reveals recent hybridization and transposon control.</title>
        <authorList>
            <person name="Neafsey D.E."/>
            <person name="Barker B.M."/>
            <person name="Sharpton T.J."/>
            <person name="Stajich J.E."/>
            <person name="Park D.J."/>
            <person name="Whiston E."/>
            <person name="Hung C.-Y."/>
            <person name="McMahan C."/>
            <person name="White J."/>
            <person name="Sykes S."/>
            <person name="Heiman D."/>
            <person name="Young S."/>
            <person name="Zeng Q."/>
            <person name="Abouelleil A."/>
            <person name="Aftuck L."/>
            <person name="Bessette D."/>
            <person name="Brown A."/>
            <person name="FitzGerald M."/>
            <person name="Lui A."/>
            <person name="Macdonald J.P."/>
            <person name="Priest M."/>
            <person name="Orbach M.J."/>
            <person name="Galgiani J.N."/>
            <person name="Kirkland T.N."/>
            <person name="Cole G.T."/>
            <person name="Birren B.W."/>
            <person name="Henn M.R."/>
            <person name="Taylor J.W."/>
            <person name="Rounsley S.D."/>
        </authorList>
    </citation>
    <scope>NUCLEOTIDE SEQUENCE [LARGE SCALE GENOMIC DNA]</scope>
    <source>
        <strain evidence="2">RMSCC 3488</strain>
    </source>
</reference>
<sequence length="168" mass="18973">MGGRIIGYLGIRRIPVVIAPEITVRGTVVARRLVDTIDAKVVDAIFRKVEHAYHGNILFTEEQKKQLTEVRITYALPLKSKFITRQIPIANLLLLPPSSMPHESDLDLDNHLSFVADKEEEPDFLKGHVTTNPAQQKVVRSYRKISASGSRWRRQVESRFCIASVASN</sequence>
<dbReference type="EMBL" id="DS268110">
    <property type="protein sequence ID" value="KMM68202.1"/>
    <property type="molecule type" value="Genomic_DNA"/>
</dbReference>
<organism evidence="1 2">
    <name type="scientific">Coccidioides posadasii RMSCC 3488</name>
    <dbReference type="NCBI Taxonomy" id="454284"/>
    <lineage>
        <taxon>Eukaryota</taxon>
        <taxon>Fungi</taxon>
        <taxon>Dikarya</taxon>
        <taxon>Ascomycota</taxon>
        <taxon>Pezizomycotina</taxon>
        <taxon>Eurotiomycetes</taxon>
        <taxon>Eurotiomycetidae</taxon>
        <taxon>Onygenales</taxon>
        <taxon>Onygenaceae</taxon>
        <taxon>Coccidioides</taxon>
    </lineage>
</organism>
<reference evidence="1 2" key="1">
    <citation type="submission" date="2007-06" db="EMBL/GenBank/DDBJ databases">
        <title>The Genome Sequence of Coccidioides posadasii RMSCC_3488.</title>
        <authorList>
            <consortium name="Coccidioides Genome Resources Consortium"/>
            <consortium name="The Broad Institute Genome Sequencing Platform"/>
            <person name="Henn M.R."/>
            <person name="Sykes S."/>
            <person name="Young S."/>
            <person name="Jaffe D."/>
            <person name="Berlin A."/>
            <person name="Alvarez P."/>
            <person name="Butler J."/>
            <person name="Gnerre S."/>
            <person name="Grabherr M."/>
            <person name="Mauceli E."/>
            <person name="Brockman W."/>
            <person name="Kodira C."/>
            <person name="Alvarado L."/>
            <person name="Zeng Q."/>
            <person name="Crawford M."/>
            <person name="Antoine C."/>
            <person name="Devon K."/>
            <person name="Galgiani J."/>
            <person name="Orsborn K."/>
            <person name="Lewis M.L."/>
            <person name="Nusbaum C."/>
            <person name="Galagan J."/>
            <person name="Birren B."/>
        </authorList>
    </citation>
    <scope>NUCLEOTIDE SEQUENCE [LARGE SCALE GENOMIC DNA]</scope>
    <source>
        <strain evidence="1 2">RMSCC 3488</strain>
    </source>
</reference>
<evidence type="ECO:0000313" key="1">
    <source>
        <dbReference type="EMBL" id="KMM68202.1"/>
    </source>
</evidence>
<reference evidence="2" key="2">
    <citation type="journal article" date="2009" name="Genome Res.">
        <title>Comparative genomic analyses of the human fungal pathogens Coccidioides and their relatives.</title>
        <authorList>
            <person name="Sharpton T.J."/>
            <person name="Stajich J.E."/>
            <person name="Rounsley S.D."/>
            <person name="Gardner M.J."/>
            <person name="Wortman J.R."/>
            <person name="Jordar V.S."/>
            <person name="Maiti R."/>
            <person name="Kodira C.D."/>
            <person name="Neafsey D.E."/>
            <person name="Zeng Q."/>
            <person name="Hung C.-Y."/>
            <person name="McMahan C."/>
            <person name="Muszewska A."/>
            <person name="Grynberg M."/>
            <person name="Mandel M.A."/>
            <person name="Kellner E.M."/>
            <person name="Barker B.M."/>
            <person name="Galgiani J.N."/>
            <person name="Orbach M.J."/>
            <person name="Kirkland T.N."/>
            <person name="Cole G.T."/>
            <person name="Henn M.R."/>
            <person name="Birren B.W."/>
            <person name="Taylor J.W."/>
        </authorList>
    </citation>
    <scope>NUCLEOTIDE SEQUENCE [LARGE SCALE GENOMIC DNA]</scope>
    <source>
        <strain evidence="2">RMSCC 3488</strain>
    </source>
</reference>
<dbReference type="Proteomes" id="UP000054567">
    <property type="component" value="Unassembled WGS sequence"/>
</dbReference>